<evidence type="ECO:0000313" key="2">
    <source>
        <dbReference type="WBParaSite" id="mrna-Wban_08814"/>
    </source>
</evidence>
<organism evidence="1 2">
    <name type="scientific">Wuchereria bancrofti</name>
    <dbReference type="NCBI Taxonomy" id="6293"/>
    <lineage>
        <taxon>Eukaryota</taxon>
        <taxon>Metazoa</taxon>
        <taxon>Ecdysozoa</taxon>
        <taxon>Nematoda</taxon>
        <taxon>Chromadorea</taxon>
        <taxon>Rhabditida</taxon>
        <taxon>Spirurina</taxon>
        <taxon>Spiruromorpha</taxon>
        <taxon>Filarioidea</taxon>
        <taxon>Onchocercidae</taxon>
        <taxon>Wuchereria</taxon>
    </lineage>
</organism>
<evidence type="ECO:0000313" key="1">
    <source>
        <dbReference type="Proteomes" id="UP000093561"/>
    </source>
</evidence>
<reference evidence="1" key="2">
    <citation type="journal article" date="2016" name="Mol. Ecol.">
        <title>Population genomics of the filarial nematode parasite Wuchereria bancrofti from mosquitoes.</title>
        <authorList>
            <person name="Small S.T."/>
            <person name="Reimer L.J."/>
            <person name="Tisch D.J."/>
            <person name="King C.L."/>
            <person name="Christensen B.M."/>
            <person name="Siba P.M."/>
            <person name="Kazura J.W."/>
            <person name="Serre D."/>
            <person name="Zimmerman P.A."/>
        </authorList>
    </citation>
    <scope>NUCLEOTIDE SEQUENCE</scope>
    <source>
        <strain evidence="1">pt0022</strain>
    </source>
</reference>
<accession>A0AAF5Q1Q9</accession>
<protein>
    <submittedName>
        <fullName evidence="2">Uncharacterized protein</fullName>
    </submittedName>
</protein>
<proteinExistence type="predicted"/>
<reference evidence="1" key="1">
    <citation type="submission" date="2015-03" db="EMBL/GenBank/DDBJ databases">
        <title>Wuchereria bancrofti Genome Sequencing Papua New Guinea Strain.</title>
        <authorList>
            <person name="Small S.T."/>
            <person name="Serre D."/>
            <person name="Zimmerman P.A."/>
        </authorList>
    </citation>
    <scope>NUCLEOTIDE SEQUENCE [LARGE SCALE GENOMIC DNA]</scope>
    <source>
        <strain evidence="1">pt0022</strain>
    </source>
</reference>
<sequence>MRAKKTKKHAISTTTKTACININKKLAQAVTGRPREEGLILSLA</sequence>
<dbReference type="AlphaFoldDB" id="A0AAF5Q1Q9"/>
<dbReference type="Proteomes" id="UP000093561">
    <property type="component" value="Unassembled WGS sequence"/>
</dbReference>
<reference evidence="2" key="3">
    <citation type="submission" date="2024-02" db="UniProtKB">
        <authorList>
            <consortium name="WormBaseParasite"/>
        </authorList>
    </citation>
    <scope>IDENTIFICATION</scope>
    <source>
        <strain evidence="2">pt0022</strain>
    </source>
</reference>
<name>A0AAF5Q1Q9_WUCBA</name>
<dbReference type="WBParaSite" id="mrna-Wban_08814">
    <property type="protein sequence ID" value="mrna-Wban_08814"/>
    <property type="gene ID" value="Wban_08814"/>
</dbReference>